<dbReference type="GO" id="GO:0005794">
    <property type="term" value="C:Golgi apparatus"/>
    <property type="evidence" value="ECO:0007669"/>
    <property type="project" value="TreeGrafter"/>
</dbReference>
<evidence type="ECO:0000256" key="4">
    <source>
        <dbReference type="ARBA" id="ARBA00022989"/>
    </source>
</evidence>
<evidence type="ECO:0000313" key="8">
    <source>
        <dbReference type="Proteomes" id="UP000077202"/>
    </source>
</evidence>
<name>A0A176W1J8_MARPO</name>
<dbReference type="Pfam" id="PF01169">
    <property type="entry name" value="GDT1"/>
    <property type="match status" value="2"/>
</dbReference>
<organism evidence="7 8">
    <name type="scientific">Marchantia polymorpha subsp. ruderalis</name>
    <dbReference type="NCBI Taxonomy" id="1480154"/>
    <lineage>
        <taxon>Eukaryota</taxon>
        <taxon>Viridiplantae</taxon>
        <taxon>Streptophyta</taxon>
        <taxon>Embryophyta</taxon>
        <taxon>Marchantiophyta</taxon>
        <taxon>Marchantiopsida</taxon>
        <taxon>Marchantiidae</taxon>
        <taxon>Marchantiales</taxon>
        <taxon>Marchantiaceae</taxon>
        <taxon>Marchantia</taxon>
    </lineage>
</organism>
<keyword evidence="3 6" id="KW-0812">Transmembrane</keyword>
<evidence type="ECO:0000256" key="5">
    <source>
        <dbReference type="ARBA" id="ARBA00023136"/>
    </source>
</evidence>
<dbReference type="GO" id="GO:0016020">
    <property type="term" value="C:membrane"/>
    <property type="evidence" value="ECO:0007669"/>
    <property type="project" value="UniProtKB-SubCell"/>
</dbReference>
<keyword evidence="8" id="KW-1185">Reference proteome</keyword>
<feature type="transmembrane region" description="Helical" evidence="6">
    <location>
        <begin position="155"/>
        <end position="173"/>
    </location>
</feature>
<keyword evidence="5 6" id="KW-0472">Membrane</keyword>
<feature type="transmembrane region" description="Helical" evidence="6">
    <location>
        <begin position="124"/>
        <end position="143"/>
    </location>
</feature>
<dbReference type="PANTHER" id="PTHR12608:SF1">
    <property type="entry name" value="TRANSMEMBRANE PROTEIN 165"/>
    <property type="match status" value="1"/>
</dbReference>
<gene>
    <name evidence="7" type="ORF">AXG93_1480s1000</name>
</gene>
<dbReference type="EMBL" id="LVLJ01002258">
    <property type="protein sequence ID" value="OAE26076.1"/>
    <property type="molecule type" value="Genomic_DNA"/>
</dbReference>
<dbReference type="PANTHER" id="PTHR12608">
    <property type="entry name" value="TRANSMEMBRANE PROTEIN HTP-1 RELATED"/>
    <property type="match status" value="1"/>
</dbReference>
<feature type="transmembrane region" description="Helical" evidence="6">
    <location>
        <begin position="100"/>
        <end position="118"/>
    </location>
</feature>
<dbReference type="Proteomes" id="UP000077202">
    <property type="component" value="Unassembled WGS sequence"/>
</dbReference>
<dbReference type="AlphaFoldDB" id="A0A176W1J8"/>
<evidence type="ECO:0000313" key="7">
    <source>
        <dbReference type="EMBL" id="OAE26076.1"/>
    </source>
</evidence>
<dbReference type="GO" id="GO:0005384">
    <property type="term" value="F:manganese ion transmembrane transporter activity"/>
    <property type="evidence" value="ECO:0007669"/>
    <property type="project" value="TreeGrafter"/>
</dbReference>
<evidence type="ECO:0000256" key="3">
    <source>
        <dbReference type="ARBA" id="ARBA00022692"/>
    </source>
</evidence>
<evidence type="ECO:0000256" key="2">
    <source>
        <dbReference type="ARBA" id="ARBA00009190"/>
    </source>
</evidence>
<keyword evidence="4 6" id="KW-1133">Transmembrane helix</keyword>
<evidence type="ECO:0000256" key="1">
    <source>
        <dbReference type="ARBA" id="ARBA00004141"/>
    </source>
</evidence>
<feature type="transmembrane region" description="Helical" evidence="6">
    <location>
        <begin position="42"/>
        <end position="59"/>
    </location>
</feature>
<protein>
    <recommendedName>
        <fullName evidence="6">GDT1 family protein</fullName>
    </recommendedName>
</protein>
<dbReference type="InterPro" id="IPR001727">
    <property type="entry name" value="GDT1-like"/>
</dbReference>
<comment type="similarity">
    <text evidence="2 6">Belongs to the GDT1 family.</text>
</comment>
<accession>A0A176W1J8</accession>
<evidence type="ECO:0000256" key="6">
    <source>
        <dbReference type="RuleBase" id="RU365102"/>
    </source>
</evidence>
<feature type="transmembrane region" description="Helical" evidence="6">
    <location>
        <begin position="7"/>
        <end position="30"/>
    </location>
</feature>
<comment type="caution">
    <text evidence="7">The sequence shown here is derived from an EMBL/GenBank/DDBJ whole genome shotgun (WGS) entry which is preliminary data.</text>
</comment>
<proteinExistence type="inferred from homology"/>
<reference evidence="7" key="1">
    <citation type="submission" date="2016-03" db="EMBL/GenBank/DDBJ databases">
        <title>Mechanisms controlling the formation of the plant cell surface in tip-growing cells are functionally conserved among land plants.</title>
        <authorList>
            <person name="Honkanen S."/>
            <person name="Jones V.A."/>
            <person name="Morieri G."/>
            <person name="Champion C."/>
            <person name="Hetherington A.J."/>
            <person name="Kelly S."/>
            <person name="Saint-Marcoux D."/>
            <person name="Proust H."/>
            <person name="Prescott H."/>
            <person name="Dolan L."/>
        </authorList>
    </citation>
    <scope>NUCLEOTIDE SEQUENCE [LARGE SCALE GENOMIC DNA]</scope>
    <source>
        <tissue evidence="7">Whole gametophyte</tissue>
    </source>
</reference>
<dbReference type="GO" id="GO:0015085">
    <property type="term" value="F:calcium ion transmembrane transporter activity"/>
    <property type="evidence" value="ECO:0007669"/>
    <property type="project" value="TreeGrafter"/>
</dbReference>
<dbReference type="GO" id="GO:0032472">
    <property type="term" value="P:Golgi calcium ion transport"/>
    <property type="evidence" value="ECO:0007669"/>
    <property type="project" value="TreeGrafter"/>
</dbReference>
<sequence>MRHPRGVVLAGALGALGLMTVLSALFGWAAPNLISRRLTQNAATVLFFFFGLRSLWQAFTTEDSMSSELAEVEAELDGDGKKPSEKTQGVKDNPKRGNLALQYLSPVLIEIATIGLAAQESVTGVALGGILGHAICTTAAVLGGKHLATQISEKAVSLCGGVLFLIFGVHSLLSGVEES</sequence>
<dbReference type="GO" id="GO:0032468">
    <property type="term" value="P:Golgi calcium ion homeostasis"/>
    <property type="evidence" value="ECO:0007669"/>
    <property type="project" value="TreeGrafter"/>
</dbReference>
<comment type="subcellular location">
    <subcellularLocation>
        <location evidence="1 6">Membrane</location>
        <topology evidence="1 6">Multi-pass membrane protein</topology>
    </subcellularLocation>
</comment>